<name>A0A1H5TFY1_9VIBR</name>
<keyword evidence="1" id="KW-0479">Metal-binding</keyword>
<evidence type="ECO:0000313" key="6">
    <source>
        <dbReference type="Proteomes" id="UP000236721"/>
    </source>
</evidence>
<evidence type="ECO:0000259" key="4">
    <source>
        <dbReference type="PROSITE" id="PS51379"/>
    </source>
</evidence>
<dbReference type="InterPro" id="IPR017900">
    <property type="entry name" value="4Fe4S_Fe_S_CS"/>
</dbReference>
<evidence type="ECO:0000256" key="3">
    <source>
        <dbReference type="ARBA" id="ARBA00023014"/>
    </source>
</evidence>
<keyword evidence="3" id="KW-0411">Iron-sulfur</keyword>
<dbReference type="GO" id="GO:0046872">
    <property type="term" value="F:metal ion binding"/>
    <property type="evidence" value="ECO:0007669"/>
    <property type="project" value="UniProtKB-KW"/>
</dbReference>
<dbReference type="RefSeq" id="WP_103878847.1">
    <property type="nucleotide sequence ID" value="NZ_FNVG01000002.1"/>
</dbReference>
<dbReference type="GO" id="GO:0051536">
    <property type="term" value="F:iron-sulfur cluster binding"/>
    <property type="evidence" value="ECO:0007669"/>
    <property type="project" value="UniProtKB-KW"/>
</dbReference>
<dbReference type="SUPFAM" id="SSF54862">
    <property type="entry name" value="4Fe-4S ferredoxins"/>
    <property type="match status" value="1"/>
</dbReference>
<dbReference type="PROSITE" id="PS51379">
    <property type="entry name" value="4FE4S_FER_2"/>
    <property type="match status" value="1"/>
</dbReference>
<accession>A0A1H5TFY1</accession>
<dbReference type="Proteomes" id="UP000236721">
    <property type="component" value="Unassembled WGS sequence"/>
</dbReference>
<dbReference type="InterPro" id="IPR017896">
    <property type="entry name" value="4Fe4S_Fe-S-bd"/>
</dbReference>
<evidence type="ECO:0000256" key="1">
    <source>
        <dbReference type="ARBA" id="ARBA00022723"/>
    </source>
</evidence>
<keyword evidence="2" id="KW-0408">Iron</keyword>
<dbReference type="Pfam" id="PF00037">
    <property type="entry name" value="Fer4"/>
    <property type="match status" value="1"/>
</dbReference>
<evidence type="ECO:0000256" key="2">
    <source>
        <dbReference type="ARBA" id="ARBA00023004"/>
    </source>
</evidence>
<reference evidence="6" key="1">
    <citation type="submission" date="2016-10" db="EMBL/GenBank/DDBJ databases">
        <authorList>
            <person name="Varghese N."/>
            <person name="Submissions S."/>
        </authorList>
    </citation>
    <scope>NUCLEOTIDE SEQUENCE [LARGE SCALE GENOMIC DNA]</scope>
    <source>
        <strain evidence="6">CGMCC 1.7062</strain>
    </source>
</reference>
<feature type="domain" description="4Fe-4S ferredoxin-type" evidence="4">
    <location>
        <begin position="1"/>
        <end position="30"/>
    </location>
</feature>
<gene>
    <name evidence="5" type="ORF">SAMN04488244_102245</name>
</gene>
<dbReference type="AlphaFoldDB" id="A0A1H5TFY1"/>
<dbReference type="OrthoDB" id="9803397at2"/>
<protein>
    <submittedName>
        <fullName evidence="5">4Fe-4S dicluster domain-containing protein</fullName>
    </submittedName>
</protein>
<dbReference type="PROSITE" id="PS00198">
    <property type="entry name" value="4FE4S_FER_1"/>
    <property type="match status" value="1"/>
</dbReference>
<sequence length="82" mass="8927">MKYVITDKCIGCHACKLVCPSHAIFKKTDDERFFAIHPNRCSGCVGSFEHPQCTSICPVEEAIVDQVGKVMNPKGSLTGLSV</sequence>
<organism evidence="5 6">
    <name type="scientific">Vibrio hangzhouensis</name>
    <dbReference type="NCBI Taxonomy" id="462991"/>
    <lineage>
        <taxon>Bacteria</taxon>
        <taxon>Pseudomonadati</taxon>
        <taxon>Pseudomonadota</taxon>
        <taxon>Gammaproteobacteria</taxon>
        <taxon>Vibrionales</taxon>
        <taxon>Vibrionaceae</taxon>
        <taxon>Vibrio</taxon>
    </lineage>
</organism>
<proteinExistence type="predicted"/>
<evidence type="ECO:0000313" key="5">
    <source>
        <dbReference type="EMBL" id="SEF61725.1"/>
    </source>
</evidence>
<dbReference type="EMBL" id="FNVG01000002">
    <property type="protein sequence ID" value="SEF61725.1"/>
    <property type="molecule type" value="Genomic_DNA"/>
</dbReference>
<dbReference type="Gene3D" id="3.30.70.20">
    <property type="match status" value="1"/>
</dbReference>
<keyword evidence="6" id="KW-1185">Reference proteome</keyword>